<dbReference type="AlphaFoldDB" id="A0A7W6XVB8"/>
<dbReference type="Proteomes" id="UP000533724">
    <property type="component" value="Unassembled WGS sequence"/>
</dbReference>
<accession>A0A7W6XVB8</accession>
<comment type="caution">
    <text evidence="1">The sequence shown here is derived from an EMBL/GenBank/DDBJ whole genome shotgun (WGS) entry which is preliminary data.</text>
</comment>
<organism evidence="1 2">
    <name type="scientific">Rhizobium esperanzae</name>
    <dbReference type="NCBI Taxonomy" id="1967781"/>
    <lineage>
        <taxon>Bacteria</taxon>
        <taxon>Pseudomonadati</taxon>
        <taxon>Pseudomonadota</taxon>
        <taxon>Alphaproteobacteria</taxon>
        <taxon>Hyphomicrobiales</taxon>
        <taxon>Rhizobiaceae</taxon>
        <taxon>Rhizobium/Agrobacterium group</taxon>
        <taxon>Rhizobium</taxon>
    </lineage>
</organism>
<dbReference type="RefSeq" id="WP_184500050.1">
    <property type="nucleotide sequence ID" value="NZ_JACIHI010000008.1"/>
</dbReference>
<name>A0A7W6XVB8_9HYPH</name>
<sequence length="71" mass="7998">MHKFTVSISREIEADTAEEAALFLYQELSRGPIPDRYSVVDETNAATEVKLDRQKADEFASIDHTADPGNW</sequence>
<protein>
    <submittedName>
        <fullName evidence="1">Uncharacterized protein</fullName>
    </submittedName>
</protein>
<proteinExistence type="predicted"/>
<dbReference type="EMBL" id="JACIHI010000008">
    <property type="protein sequence ID" value="MBB4440303.1"/>
    <property type="molecule type" value="Genomic_DNA"/>
</dbReference>
<reference evidence="1 2" key="1">
    <citation type="submission" date="2020-08" db="EMBL/GenBank/DDBJ databases">
        <title>Genomic Encyclopedia of Type Strains, Phase IV (KMG-V): Genome sequencing to study the core and pangenomes of soil and plant-associated prokaryotes.</title>
        <authorList>
            <person name="Whitman W."/>
        </authorList>
    </citation>
    <scope>NUCLEOTIDE SEQUENCE [LARGE SCALE GENOMIC DNA]</scope>
    <source>
        <strain evidence="1 2">SEMIA 414</strain>
    </source>
</reference>
<evidence type="ECO:0000313" key="1">
    <source>
        <dbReference type="EMBL" id="MBB4440303.1"/>
    </source>
</evidence>
<gene>
    <name evidence="1" type="ORF">GGE15_003580</name>
</gene>
<evidence type="ECO:0000313" key="2">
    <source>
        <dbReference type="Proteomes" id="UP000533724"/>
    </source>
</evidence>